<evidence type="ECO:0000256" key="4">
    <source>
        <dbReference type="ARBA" id="ARBA00012944"/>
    </source>
</evidence>
<feature type="transmembrane region" description="Helical" evidence="18">
    <location>
        <begin position="50"/>
        <end position="71"/>
    </location>
</feature>
<dbReference type="GO" id="GO:0008137">
    <property type="term" value="F:NADH dehydrogenase (ubiquinone) activity"/>
    <property type="evidence" value="ECO:0007669"/>
    <property type="project" value="UniProtKB-EC"/>
</dbReference>
<keyword evidence="15 18" id="KW-0472">Membrane</keyword>
<protein>
    <recommendedName>
        <fullName evidence="5">NADH-ubiquinone oxidoreductase chain 4</fullName>
        <ecNumber evidence="4">7.1.1.2</ecNumber>
    </recommendedName>
    <alternativeName>
        <fullName evidence="16">NADH dehydrogenase subunit 4</fullName>
    </alternativeName>
</protein>
<comment type="function">
    <text evidence="1">Core subunit of the mitochondrial membrane respiratory chain NADH dehydrogenase (Complex I) that is believed to belong to the minimal assembly required for catalysis. Complex I functions in the transfer of electrons from NADH to the respiratory chain. The immediate electron acceptor for the enzyme is believed to be ubiquinone.</text>
</comment>
<dbReference type="AlphaFoldDB" id="A0A836ER90"/>
<proteinExistence type="inferred from homology"/>
<evidence type="ECO:0000256" key="18">
    <source>
        <dbReference type="SAM" id="Phobius"/>
    </source>
</evidence>
<keyword evidence="13" id="KW-0830">Ubiquinone</keyword>
<feature type="non-terminal residue" evidence="20">
    <location>
        <position position="178"/>
    </location>
</feature>
<keyword evidence="14" id="KW-0496">Mitochondrion</keyword>
<keyword evidence="11 18" id="KW-1133">Transmembrane helix</keyword>
<dbReference type="PRINTS" id="PR01437">
    <property type="entry name" value="NUOXDRDTASE4"/>
</dbReference>
<feature type="transmembrane region" description="Helical" evidence="18">
    <location>
        <begin position="12"/>
        <end position="38"/>
    </location>
</feature>
<accession>A0A836ER90</accession>
<evidence type="ECO:0000256" key="2">
    <source>
        <dbReference type="ARBA" id="ARBA00004225"/>
    </source>
</evidence>
<reference evidence="20" key="1">
    <citation type="submission" date="2020-02" db="EMBL/GenBank/DDBJ databases">
        <title>Relaxed selection underlies rapid genomic changes in the transitions from sociality to social parasitism in ants.</title>
        <authorList>
            <person name="Bi X."/>
        </authorList>
    </citation>
    <scope>NUCLEOTIDE SEQUENCE</scope>
    <source>
        <strain evidence="20">BGI-DK2014c</strain>
        <tissue evidence="20">Whole body</tissue>
    </source>
</reference>
<keyword evidence="12" id="KW-0520">NAD</keyword>
<evidence type="ECO:0000256" key="13">
    <source>
        <dbReference type="ARBA" id="ARBA00023075"/>
    </source>
</evidence>
<comment type="catalytic activity">
    <reaction evidence="17">
        <text>a ubiquinone + NADH + 5 H(+)(in) = a ubiquinol + NAD(+) + 4 H(+)(out)</text>
        <dbReference type="Rhea" id="RHEA:29091"/>
        <dbReference type="Rhea" id="RHEA-COMP:9565"/>
        <dbReference type="Rhea" id="RHEA-COMP:9566"/>
        <dbReference type="ChEBI" id="CHEBI:15378"/>
        <dbReference type="ChEBI" id="CHEBI:16389"/>
        <dbReference type="ChEBI" id="CHEBI:17976"/>
        <dbReference type="ChEBI" id="CHEBI:57540"/>
        <dbReference type="ChEBI" id="CHEBI:57945"/>
        <dbReference type="EC" id="7.1.1.2"/>
    </reaction>
</comment>
<keyword evidence="8 18" id="KW-0812">Transmembrane</keyword>
<sequence>MYRITVKFRLIIMIIGGYDFTFWGFLMIYIAFFIYFMFDYLRPHVEAPAYKSIILSGVLLKIGGYGLIRLLEVHYKVRIKYGYIIFRVGIIDRIIVRILCLVQIDLKSIVAYSSVVHINLILCRLITFFKVRISGGYVMIISHRLCSSGIFYIVNLYYERLLFLNKGIVSNLPIVIIW</sequence>
<evidence type="ECO:0000256" key="5">
    <source>
        <dbReference type="ARBA" id="ARBA00021006"/>
    </source>
</evidence>
<evidence type="ECO:0000256" key="11">
    <source>
        <dbReference type="ARBA" id="ARBA00022989"/>
    </source>
</evidence>
<dbReference type="GO" id="GO:0003954">
    <property type="term" value="F:NADH dehydrogenase activity"/>
    <property type="evidence" value="ECO:0007669"/>
    <property type="project" value="TreeGrafter"/>
</dbReference>
<evidence type="ECO:0000259" key="19">
    <source>
        <dbReference type="Pfam" id="PF00361"/>
    </source>
</evidence>
<evidence type="ECO:0000256" key="10">
    <source>
        <dbReference type="ARBA" id="ARBA00022982"/>
    </source>
</evidence>
<dbReference type="InterPro" id="IPR001750">
    <property type="entry name" value="ND/Mrp_TM"/>
</dbReference>
<evidence type="ECO:0000313" key="20">
    <source>
        <dbReference type="EMBL" id="KAG5318552.1"/>
    </source>
</evidence>
<dbReference type="GO" id="GO:0015990">
    <property type="term" value="P:electron transport coupled proton transport"/>
    <property type="evidence" value="ECO:0007669"/>
    <property type="project" value="TreeGrafter"/>
</dbReference>
<name>A0A836ER90_9HYME</name>
<dbReference type="PANTHER" id="PTHR43507">
    <property type="entry name" value="NADH-UBIQUINONE OXIDOREDUCTASE CHAIN 4"/>
    <property type="match status" value="1"/>
</dbReference>
<evidence type="ECO:0000256" key="7">
    <source>
        <dbReference type="ARBA" id="ARBA00022660"/>
    </source>
</evidence>
<evidence type="ECO:0000256" key="14">
    <source>
        <dbReference type="ARBA" id="ARBA00023128"/>
    </source>
</evidence>
<evidence type="ECO:0000256" key="12">
    <source>
        <dbReference type="ARBA" id="ARBA00023027"/>
    </source>
</evidence>
<keyword evidence="6" id="KW-0813">Transport</keyword>
<comment type="caution">
    <text evidence="20">The sequence shown here is derived from an EMBL/GenBank/DDBJ whole genome shotgun (WGS) entry which is preliminary data.</text>
</comment>
<comment type="subcellular location">
    <subcellularLocation>
        <location evidence="2">Mitochondrion membrane</location>
        <topology evidence="2">Multi-pass membrane protein</topology>
    </subcellularLocation>
</comment>
<dbReference type="Proteomes" id="UP000668214">
    <property type="component" value="Unassembled WGS sequence"/>
</dbReference>
<dbReference type="InterPro" id="IPR003918">
    <property type="entry name" value="NADH_UbQ_OxRdtase"/>
</dbReference>
<comment type="similarity">
    <text evidence="3">Belongs to the complex I subunit 4 family.</text>
</comment>
<keyword evidence="21" id="KW-1185">Reference proteome</keyword>
<evidence type="ECO:0000256" key="3">
    <source>
        <dbReference type="ARBA" id="ARBA00009025"/>
    </source>
</evidence>
<dbReference type="PANTHER" id="PTHR43507:SF20">
    <property type="entry name" value="NADH-UBIQUINONE OXIDOREDUCTASE CHAIN 4"/>
    <property type="match status" value="1"/>
</dbReference>
<evidence type="ECO:0000256" key="9">
    <source>
        <dbReference type="ARBA" id="ARBA00022967"/>
    </source>
</evidence>
<evidence type="ECO:0000256" key="6">
    <source>
        <dbReference type="ARBA" id="ARBA00022448"/>
    </source>
</evidence>
<evidence type="ECO:0000256" key="17">
    <source>
        <dbReference type="ARBA" id="ARBA00049551"/>
    </source>
</evidence>
<evidence type="ECO:0000256" key="1">
    <source>
        <dbReference type="ARBA" id="ARBA00003257"/>
    </source>
</evidence>
<evidence type="ECO:0000256" key="15">
    <source>
        <dbReference type="ARBA" id="ARBA00023136"/>
    </source>
</evidence>
<evidence type="ECO:0000256" key="8">
    <source>
        <dbReference type="ARBA" id="ARBA00022692"/>
    </source>
</evidence>
<dbReference type="EC" id="7.1.1.2" evidence="4"/>
<keyword evidence="7" id="KW-0679">Respiratory chain</keyword>
<dbReference type="GO" id="GO:0042773">
    <property type="term" value="P:ATP synthesis coupled electron transport"/>
    <property type="evidence" value="ECO:0007669"/>
    <property type="project" value="InterPro"/>
</dbReference>
<feature type="non-terminal residue" evidence="20">
    <location>
        <position position="1"/>
    </location>
</feature>
<keyword evidence="9" id="KW-1278">Translocase</keyword>
<dbReference type="GO" id="GO:0031966">
    <property type="term" value="C:mitochondrial membrane"/>
    <property type="evidence" value="ECO:0007669"/>
    <property type="project" value="UniProtKB-SubCell"/>
</dbReference>
<evidence type="ECO:0000313" key="21">
    <source>
        <dbReference type="Proteomes" id="UP000668214"/>
    </source>
</evidence>
<keyword evidence="10" id="KW-0249">Electron transport</keyword>
<gene>
    <name evidence="20" type="primary">nd4_0</name>
    <name evidence="20" type="ORF">G6Z78_0003194</name>
</gene>
<feature type="domain" description="NADH:quinone oxidoreductase/Mrp antiporter transmembrane" evidence="19">
    <location>
        <begin position="22"/>
        <end position="177"/>
    </location>
</feature>
<feature type="transmembrane region" description="Helical" evidence="18">
    <location>
        <begin position="136"/>
        <end position="158"/>
    </location>
</feature>
<dbReference type="GO" id="GO:0048039">
    <property type="term" value="F:ubiquinone binding"/>
    <property type="evidence" value="ECO:0007669"/>
    <property type="project" value="TreeGrafter"/>
</dbReference>
<dbReference type="EMBL" id="JAANIA010001870">
    <property type="protein sequence ID" value="KAG5318552.1"/>
    <property type="molecule type" value="Genomic_DNA"/>
</dbReference>
<organism evidence="20 21">
    <name type="scientific">Pseudoatta argentina</name>
    <dbReference type="NCBI Taxonomy" id="621737"/>
    <lineage>
        <taxon>Eukaryota</taxon>
        <taxon>Metazoa</taxon>
        <taxon>Ecdysozoa</taxon>
        <taxon>Arthropoda</taxon>
        <taxon>Hexapoda</taxon>
        <taxon>Insecta</taxon>
        <taxon>Pterygota</taxon>
        <taxon>Neoptera</taxon>
        <taxon>Endopterygota</taxon>
        <taxon>Hymenoptera</taxon>
        <taxon>Apocrita</taxon>
        <taxon>Aculeata</taxon>
        <taxon>Formicoidea</taxon>
        <taxon>Formicidae</taxon>
        <taxon>Myrmicinae</taxon>
        <taxon>Pseudoatta</taxon>
    </lineage>
</organism>
<dbReference type="Pfam" id="PF00361">
    <property type="entry name" value="Proton_antipo_M"/>
    <property type="match status" value="1"/>
</dbReference>
<evidence type="ECO:0000256" key="16">
    <source>
        <dbReference type="ARBA" id="ARBA00031025"/>
    </source>
</evidence>